<evidence type="ECO:0000256" key="2">
    <source>
        <dbReference type="ARBA" id="ARBA00034247"/>
    </source>
</evidence>
<keyword evidence="7" id="KW-1185">Reference proteome</keyword>
<evidence type="ECO:0000256" key="1">
    <source>
        <dbReference type="ARBA" id="ARBA00012528"/>
    </source>
</evidence>
<dbReference type="GO" id="GO:0005886">
    <property type="term" value="C:plasma membrane"/>
    <property type="evidence" value="ECO:0007669"/>
    <property type="project" value="TreeGrafter"/>
</dbReference>
<dbReference type="EMBL" id="JALPRX010000095">
    <property type="protein sequence ID" value="MCK8786719.1"/>
    <property type="molecule type" value="Genomic_DNA"/>
</dbReference>
<evidence type="ECO:0000313" key="7">
    <source>
        <dbReference type="Proteomes" id="UP001139516"/>
    </source>
</evidence>
<sequence length="550" mass="60720">MPPIVHRVTLTVAVVWLLLVTGLGWWMSRRIIAEQLDDLAASAEYEARTTARVVDRLFLEMASVANMVARQSGVIQLATRYNVDPSGLETLTRQQRAERFTRDPLVRSVGDFMNRLSGDLDYARIYMNNMSDDTVTASNWAEPDSIVGMIYAGRPYLVDALRDGKGQMFGIARLNRTPSYFVSSRIEDAEDMPLGSVSVKFDASAMALYLTGRHIALIVNRQGRVTTASDASFMLRNVAALLPPGTLQTQPSDDDEDPGEPLAVRAMAGSDQGDQWRIAGHPYLLRRQPLADEAYQLLTLASLDPLEPMRRQHFWAGGIVAAFGLALILLCGRVAGQMMMRRQEERYAANCDALTGLPNRRAILARLEQYFTLARQTRQSVLVAFIDLDDFKTVNDTYGHEIGDEFLVECGRRLSAGLREGDMLGRWGGDEFVVIGLAPLSGPGARDEAADAMRRRLAPCLIGTYVLAGHGFHYPGASLGIAIADPSVSSLHATLQEADRLMYADKQARRTPKGGRPWMTMPDCWRDDAMEAGLGDRPREAMRGGEPGRP</sequence>
<accession>A0A9X2BY85</accession>
<dbReference type="SMART" id="SM00267">
    <property type="entry name" value="GGDEF"/>
    <property type="match status" value="1"/>
</dbReference>
<keyword evidence="4" id="KW-0472">Membrane</keyword>
<dbReference type="EC" id="2.7.7.65" evidence="1"/>
<dbReference type="InterPro" id="IPR029787">
    <property type="entry name" value="Nucleotide_cyclase"/>
</dbReference>
<dbReference type="PANTHER" id="PTHR45138:SF9">
    <property type="entry name" value="DIGUANYLATE CYCLASE DGCM-RELATED"/>
    <property type="match status" value="1"/>
</dbReference>
<protein>
    <recommendedName>
        <fullName evidence="1">diguanylate cyclase</fullName>
        <ecNumber evidence="1">2.7.7.65</ecNumber>
    </recommendedName>
</protein>
<dbReference type="RefSeq" id="WP_248668833.1">
    <property type="nucleotide sequence ID" value="NZ_JALPRX010000095.1"/>
</dbReference>
<proteinExistence type="predicted"/>
<dbReference type="Proteomes" id="UP001139516">
    <property type="component" value="Unassembled WGS sequence"/>
</dbReference>
<dbReference type="Pfam" id="PF00990">
    <property type="entry name" value="GGDEF"/>
    <property type="match status" value="1"/>
</dbReference>
<feature type="region of interest" description="Disordered" evidence="3">
    <location>
        <begin position="529"/>
        <end position="550"/>
    </location>
</feature>
<comment type="caution">
    <text evidence="6">The sequence shown here is derived from an EMBL/GenBank/DDBJ whole genome shotgun (WGS) entry which is preliminary data.</text>
</comment>
<dbReference type="SUPFAM" id="SSF55073">
    <property type="entry name" value="Nucleotide cyclase"/>
    <property type="match status" value="1"/>
</dbReference>
<evidence type="ECO:0000313" key="6">
    <source>
        <dbReference type="EMBL" id="MCK8786719.1"/>
    </source>
</evidence>
<gene>
    <name evidence="6" type="ORF">M0638_20310</name>
</gene>
<evidence type="ECO:0000256" key="4">
    <source>
        <dbReference type="SAM" id="Phobius"/>
    </source>
</evidence>
<comment type="catalytic activity">
    <reaction evidence="2">
        <text>2 GTP = 3',3'-c-di-GMP + 2 diphosphate</text>
        <dbReference type="Rhea" id="RHEA:24898"/>
        <dbReference type="ChEBI" id="CHEBI:33019"/>
        <dbReference type="ChEBI" id="CHEBI:37565"/>
        <dbReference type="ChEBI" id="CHEBI:58805"/>
        <dbReference type="EC" id="2.7.7.65"/>
    </reaction>
</comment>
<dbReference type="GO" id="GO:1902201">
    <property type="term" value="P:negative regulation of bacterial-type flagellum-dependent cell motility"/>
    <property type="evidence" value="ECO:0007669"/>
    <property type="project" value="TreeGrafter"/>
</dbReference>
<dbReference type="CDD" id="cd01949">
    <property type="entry name" value="GGDEF"/>
    <property type="match status" value="1"/>
</dbReference>
<name>A0A9X2BY85_9PROT</name>
<dbReference type="InterPro" id="IPR050469">
    <property type="entry name" value="Diguanylate_Cyclase"/>
</dbReference>
<organism evidence="6 7">
    <name type="scientific">Roseomonas acroporae</name>
    <dbReference type="NCBI Taxonomy" id="2937791"/>
    <lineage>
        <taxon>Bacteria</taxon>
        <taxon>Pseudomonadati</taxon>
        <taxon>Pseudomonadota</taxon>
        <taxon>Alphaproteobacteria</taxon>
        <taxon>Acetobacterales</taxon>
        <taxon>Roseomonadaceae</taxon>
        <taxon>Roseomonas</taxon>
    </lineage>
</organism>
<dbReference type="InterPro" id="IPR000160">
    <property type="entry name" value="GGDEF_dom"/>
</dbReference>
<dbReference type="InterPro" id="IPR043128">
    <property type="entry name" value="Rev_trsase/Diguanyl_cyclase"/>
</dbReference>
<dbReference type="Gene3D" id="3.30.70.270">
    <property type="match status" value="1"/>
</dbReference>
<evidence type="ECO:0000256" key="3">
    <source>
        <dbReference type="SAM" id="MobiDB-lite"/>
    </source>
</evidence>
<dbReference type="NCBIfam" id="TIGR00254">
    <property type="entry name" value="GGDEF"/>
    <property type="match status" value="1"/>
</dbReference>
<keyword evidence="6" id="KW-0808">Transferase</keyword>
<keyword evidence="4" id="KW-0812">Transmembrane</keyword>
<dbReference type="PROSITE" id="PS50887">
    <property type="entry name" value="GGDEF"/>
    <property type="match status" value="1"/>
</dbReference>
<keyword evidence="6" id="KW-0548">Nucleotidyltransferase</keyword>
<reference evidence="6" key="1">
    <citation type="submission" date="2022-04" db="EMBL/GenBank/DDBJ databases">
        <title>Roseomonas acroporae sp. nov., isolated from coral Acropora digitifera.</title>
        <authorList>
            <person name="Sun H."/>
        </authorList>
    </citation>
    <scope>NUCLEOTIDE SEQUENCE</scope>
    <source>
        <strain evidence="6">NAR14</strain>
    </source>
</reference>
<feature type="domain" description="GGDEF" evidence="5">
    <location>
        <begin position="379"/>
        <end position="523"/>
    </location>
</feature>
<dbReference type="GO" id="GO:0043709">
    <property type="term" value="P:cell adhesion involved in single-species biofilm formation"/>
    <property type="evidence" value="ECO:0007669"/>
    <property type="project" value="TreeGrafter"/>
</dbReference>
<evidence type="ECO:0000259" key="5">
    <source>
        <dbReference type="PROSITE" id="PS50887"/>
    </source>
</evidence>
<dbReference type="GO" id="GO:0052621">
    <property type="term" value="F:diguanylate cyclase activity"/>
    <property type="evidence" value="ECO:0007669"/>
    <property type="project" value="UniProtKB-EC"/>
</dbReference>
<dbReference type="Gene3D" id="3.30.450.20">
    <property type="entry name" value="PAS domain"/>
    <property type="match status" value="1"/>
</dbReference>
<feature type="transmembrane region" description="Helical" evidence="4">
    <location>
        <begin position="314"/>
        <end position="336"/>
    </location>
</feature>
<keyword evidence="4" id="KW-1133">Transmembrane helix</keyword>
<dbReference type="AlphaFoldDB" id="A0A9X2BY85"/>
<dbReference type="PANTHER" id="PTHR45138">
    <property type="entry name" value="REGULATORY COMPONENTS OF SENSORY TRANSDUCTION SYSTEM"/>
    <property type="match status" value="1"/>
</dbReference>